<dbReference type="CDD" id="cd09917">
    <property type="entry name" value="F-box_SF"/>
    <property type="match status" value="1"/>
</dbReference>
<dbReference type="Proteomes" id="UP000887563">
    <property type="component" value="Unplaced"/>
</dbReference>
<name>A0A914NQP8_MELIC</name>
<dbReference type="InterPro" id="IPR036047">
    <property type="entry name" value="F-box-like_dom_sf"/>
</dbReference>
<dbReference type="Gene3D" id="1.20.1280.50">
    <property type="match status" value="1"/>
</dbReference>
<dbReference type="PROSITE" id="PS50181">
    <property type="entry name" value="FBOX"/>
    <property type="match status" value="1"/>
</dbReference>
<evidence type="ECO:0000313" key="3">
    <source>
        <dbReference type="WBParaSite" id="Minc3s06874g40426"/>
    </source>
</evidence>
<protein>
    <submittedName>
        <fullName evidence="3">F-box domain-containing protein</fullName>
    </submittedName>
</protein>
<organism evidence="2 3">
    <name type="scientific">Meloidogyne incognita</name>
    <name type="common">Southern root-knot nematode worm</name>
    <name type="synonym">Oxyuris incognita</name>
    <dbReference type="NCBI Taxonomy" id="6306"/>
    <lineage>
        <taxon>Eukaryota</taxon>
        <taxon>Metazoa</taxon>
        <taxon>Ecdysozoa</taxon>
        <taxon>Nematoda</taxon>
        <taxon>Chromadorea</taxon>
        <taxon>Rhabditida</taxon>
        <taxon>Tylenchina</taxon>
        <taxon>Tylenchomorpha</taxon>
        <taxon>Tylenchoidea</taxon>
        <taxon>Meloidogynidae</taxon>
        <taxon>Meloidogyninae</taxon>
        <taxon>Meloidogyne</taxon>
        <taxon>Meloidogyne incognita group</taxon>
    </lineage>
</organism>
<dbReference type="SUPFAM" id="SSF81383">
    <property type="entry name" value="F-box domain"/>
    <property type="match status" value="1"/>
</dbReference>
<dbReference type="InterPro" id="IPR001810">
    <property type="entry name" value="F-box_dom"/>
</dbReference>
<proteinExistence type="predicted"/>
<reference evidence="3" key="1">
    <citation type="submission" date="2022-11" db="UniProtKB">
        <authorList>
            <consortium name="WormBaseParasite"/>
        </authorList>
    </citation>
    <scope>IDENTIFICATION</scope>
</reference>
<feature type="domain" description="F-box" evidence="1">
    <location>
        <begin position="1"/>
        <end position="36"/>
    </location>
</feature>
<dbReference type="AlphaFoldDB" id="A0A914NQP8"/>
<evidence type="ECO:0000313" key="2">
    <source>
        <dbReference type="Proteomes" id="UP000887563"/>
    </source>
</evidence>
<evidence type="ECO:0000259" key="1">
    <source>
        <dbReference type="PROSITE" id="PS50181"/>
    </source>
</evidence>
<keyword evidence="2" id="KW-1185">Reference proteome</keyword>
<accession>A0A914NQP8</accession>
<dbReference type="Pfam" id="PF00646">
    <property type="entry name" value="F-box"/>
    <property type="match status" value="1"/>
</dbReference>
<sequence>MQLQDLPPEILKYIFDFLNFNEKIKIERVCKEWKDLCWNFTWLDCKDLIFVYEDLLLYKNFKNTKELINKSMEGLSFKESTKYKYVVYTPRDLFDEHKKFLCNNSLDKRRPSRTLGIFSALIRRSAPYLELLCIERGIKVSTRLGRYFHYLTPSLQHFSMEEPIDVWHLNQNEEFLAPNLLSLGLVLNKKLNFHLKNRKKLSMHFCR</sequence>
<dbReference type="SMART" id="SM00256">
    <property type="entry name" value="FBOX"/>
    <property type="match status" value="1"/>
</dbReference>
<dbReference type="WBParaSite" id="Minc3s06874g40426">
    <property type="protein sequence ID" value="Minc3s06874g40426"/>
    <property type="gene ID" value="Minc3s06874g40426"/>
</dbReference>